<accession>A0A0G0EYY7</accession>
<dbReference type="Gene3D" id="2.40.440.10">
    <property type="entry name" value="L,D-transpeptidase catalytic domain-like"/>
    <property type="match status" value="1"/>
</dbReference>
<evidence type="ECO:0000259" key="7">
    <source>
        <dbReference type="PROSITE" id="PS52029"/>
    </source>
</evidence>
<reference evidence="8 9" key="1">
    <citation type="journal article" date="2015" name="Nature">
        <title>rRNA introns, odd ribosomes, and small enigmatic genomes across a large radiation of phyla.</title>
        <authorList>
            <person name="Brown C.T."/>
            <person name="Hug L.A."/>
            <person name="Thomas B.C."/>
            <person name="Sharon I."/>
            <person name="Castelle C.J."/>
            <person name="Singh A."/>
            <person name="Wilkins M.J."/>
            <person name="Williams K.H."/>
            <person name="Banfield J.F."/>
        </authorList>
    </citation>
    <scope>NUCLEOTIDE SEQUENCE [LARGE SCALE GENOMIC DNA]</scope>
</reference>
<evidence type="ECO:0000256" key="5">
    <source>
        <dbReference type="ARBA" id="ARBA00023316"/>
    </source>
</evidence>
<keyword evidence="3 6" id="KW-0133">Cell shape</keyword>
<feature type="domain" description="L,D-TPase catalytic" evidence="7">
    <location>
        <begin position="39"/>
        <end position="188"/>
    </location>
</feature>
<protein>
    <recommendedName>
        <fullName evidence="7">L,D-TPase catalytic domain-containing protein</fullName>
    </recommendedName>
</protein>
<evidence type="ECO:0000256" key="4">
    <source>
        <dbReference type="ARBA" id="ARBA00022984"/>
    </source>
</evidence>
<evidence type="ECO:0000313" key="8">
    <source>
        <dbReference type="EMBL" id="KKQ10702.1"/>
    </source>
</evidence>
<dbReference type="Proteomes" id="UP000034492">
    <property type="component" value="Unassembled WGS sequence"/>
</dbReference>
<organism evidence="8 9">
    <name type="scientific">Candidatus Daviesbacteria bacterium GW2011_GWB1_36_5</name>
    <dbReference type="NCBI Taxonomy" id="1618426"/>
    <lineage>
        <taxon>Bacteria</taxon>
        <taxon>Candidatus Daviesiibacteriota</taxon>
    </lineage>
</organism>
<evidence type="ECO:0000256" key="1">
    <source>
        <dbReference type="ARBA" id="ARBA00004752"/>
    </source>
</evidence>
<keyword evidence="4 6" id="KW-0573">Peptidoglycan synthesis</keyword>
<dbReference type="EMBL" id="LBSA01000001">
    <property type="protein sequence ID" value="KKQ10702.1"/>
    <property type="molecule type" value="Genomic_DNA"/>
</dbReference>
<dbReference type="GO" id="GO:0009252">
    <property type="term" value="P:peptidoglycan biosynthetic process"/>
    <property type="evidence" value="ECO:0007669"/>
    <property type="project" value="UniProtKB-UniPathway"/>
</dbReference>
<dbReference type="InterPro" id="IPR005490">
    <property type="entry name" value="LD_TPept_cat_dom"/>
</dbReference>
<dbReference type="UniPathway" id="UPA00219"/>
<dbReference type="GO" id="GO:0016740">
    <property type="term" value="F:transferase activity"/>
    <property type="evidence" value="ECO:0007669"/>
    <property type="project" value="UniProtKB-KW"/>
</dbReference>
<keyword evidence="2" id="KW-0808">Transferase</keyword>
<comment type="pathway">
    <text evidence="1 6">Cell wall biogenesis; peptidoglycan biosynthesis.</text>
</comment>
<evidence type="ECO:0000256" key="6">
    <source>
        <dbReference type="PROSITE-ProRule" id="PRU01373"/>
    </source>
</evidence>
<proteinExistence type="predicted"/>
<feature type="active site" description="Proton donor/acceptor" evidence="6">
    <location>
        <position position="146"/>
    </location>
</feature>
<dbReference type="Pfam" id="PF03734">
    <property type="entry name" value="YkuD"/>
    <property type="match status" value="1"/>
</dbReference>
<evidence type="ECO:0000313" key="9">
    <source>
        <dbReference type="Proteomes" id="UP000034492"/>
    </source>
</evidence>
<evidence type="ECO:0000256" key="3">
    <source>
        <dbReference type="ARBA" id="ARBA00022960"/>
    </source>
</evidence>
<comment type="caution">
    <text evidence="8">The sequence shown here is derived from an EMBL/GenBank/DDBJ whole genome shotgun (WGS) entry which is preliminary data.</text>
</comment>
<dbReference type="CDD" id="cd16913">
    <property type="entry name" value="YkuD_like"/>
    <property type="match status" value="1"/>
</dbReference>
<gene>
    <name evidence="8" type="ORF">US19_C0001G0040</name>
</gene>
<keyword evidence="5 6" id="KW-0961">Cell wall biogenesis/degradation</keyword>
<dbReference type="PROSITE" id="PS52029">
    <property type="entry name" value="LD_TPASE"/>
    <property type="match status" value="1"/>
</dbReference>
<name>A0A0G0EYY7_9BACT</name>
<dbReference type="GO" id="GO:0008360">
    <property type="term" value="P:regulation of cell shape"/>
    <property type="evidence" value="ECO:0007669"/>
    <property type="project" value="UniProtKB-UniRule"/>
</dbReference>
<dbReference type="GO" id="GO:0071555">
    <property type="term" value="P:cell wall organization"/>
    <property type="evidence" value="ECO:0007669"/>
    <property type="project" value="UniProtKB-UniRule"/>
</dbReference>
<dbReference type="AlphaFoldDB" id="A0A0G0EYY7"/>
<evidence type="ECO:0000256" key="2">
    <source>
        <dbReference type="ARBA" id="ARBA00022679"/>
    </source>
</evidence>
<dbReference type="InterPro" id="IPR038063">
    <property type="entry name" value="Transpep_catalytic_dom"/>
</dbReference>
<sequence length="192" mass="21758">MKLTLTLFSILLFCIGILSFQQNSKNNPTVLSATVEDKYWLLLYRKSNVEYLYTGVPGEIEKSNLVKTFKVKTGVPGEKPTPLPKLLGREYWVITEKLDASENPETAPYFLTLNIPVTEEKPFGPTPYEECSGQCDWEIPGAFGLHGVNGDLSKLEDEGSSGCIRHSDEDITYLYNFLNPVDMEIRYYIEDI</sequence>
<dbReference type="SUPFAM" id="SSF141523">
    <property type="entry name" value="L,D-transpeptidase catalytic domain-like"/>
    <property type="match status" value="1"/>
</dbReference>
<feature type="active site" description="Nucleophile" evidence="6">
    <location>
        <position position="163"/>
    </location>
</feature>